<evidence type="ECO:0000259" key="4">
    <source>
        <dbReference type="Pfam" id="PF01568"/>
    </source>
</evidence>
<dbReference type="CDD" id="cd00508">
    <property type="entry name" value="MopB_CT_Fdh-Nap-like"/>
    <property type="match status" value="1"/>
</dbReference>
<evidence type="ECO:0000256" key="3">
    <source>
        <dbReference type="ARBA" id="ARBA00023014"/>
    </source>
</evidence>
<evidence type="ECO:0000313" key="6">
    <source>
        <dbReference type="Proteomes" id="UP000830167"/>
    </source>
</evidence>
<dbReference type="InterPro" id="IPR006657">
    <property type="entry name" value="MoPterin_dinucl-bd_dom"/>
</dbReference>
<dbReference type="PANTHER" id="PTHR43105:SF10">
    <property type="entry name" value="NADH-QUINONE OXIDOREDUCTASE SUBUNIT G"/>
    <property type="match status" value="1"/>
</dbReference>
<accession>A0ABY4CRK2</accession>
<dbReference type="PANTHER" id="PTHR43105">
    <property type="entry name" value="RESPIRATORY NITRATE REDUCTASE"/>
    <property type="match status" value="1"/>
</dbReference>
<name>A0ABY4CRK2_9BACL</name>
<keyword evidence="3" id="KW-0411">Iron-sulfur</keyword>
<proteinExistence type="predicted"/>
<feature type="domain" description="Molybdopterin dinucleotide-binding" evidence="4">
    <location>
        <begin position="60"/>
        <end position="166"/>
    </location>
</feature>
<gene>
    <name evidence="5" type="ORF">LSG31_17200</name>
</gene>
<dbReference type="Pfam" id="PF01568">
    <property type="entry name" value="Molydop_binding"/>
    <property type="match status" value="1"/>
</dbReference>
<evidence type="ECO:0000313" key="5">
    <source>
        <dbReference type="EMBL" id="UOF92909.1"/>
    </source>
</evidence>
<dbReference type="EMBL" id="CP089291">
    <property type="protein sequence ID" value="UOF92909.1"/>
    <property type="molecule type" value="Genomic_DNA"/>
</dbReference>
<dbReference type="Gene3D" id="2.40.40.20">
    <property type="match status" value="1"/>
</dbReference>
<dbReference type="InterPro" id="IPR050123">
    <property type="entry name" value="Prok_molybdopt-oxidoreductase"/>
</dbReference>
<sequence>MTYERLDREYELQWPCPKVDEPPIKILHTRLHTDDVGPKAKFVPVDFEAPIDQTDATHPFVLITGRRLAFYNTGVTTSNYDSKVKDQEEYLEISAEDAERLGIGNGTVVRVSSRRGSVLVPARLSNKMTAGNLFMAFHFPDKVDTNVLTSDAVDTKSGVAPFKYTAVKIEVIDEAIDLQLAAAKHIRENF</sequence>
<dbReference type="InterPro" id="IPR009010">
    <property type="entry name" value="Asp_de-COase-like_dom_sf"/>
</dbReference>
<organism evidence="5 6">
    <name type="scientific">Fodinisporobacter ferrooxydans</name>
    <dbReference type="NCBI Taxonomy" id="2901836"/>
    <lineage>
        <taxon>Bacteria</taxon>
        <taxon>Bacillati</taxon>
        <taxon>Bacillota</taxon>
        <taxon>Bacilli</taxon>
        <taxon>Bacillales</taxon>
        <taxon>Alicyclobacillaceae</taxon>
        <taxon>Fodinisporobacter</taxon>
    </lineage>
</organism>
<keyword evidence="1" id="KW-0479">Metal-binding</keyword>
<keyword evidence="6" id="KW-1185">Reference proteome</keyword>
<dbReference type="SUPFAM" id="SSF50692">
    <property type="entry name" value="ADC-like"/>
    <property type="match status" value="1"/>
</dbReference>
<evidence type="ECO:0000256" key="1">
    <source>
        <dbReference type="ARBA" id="ARBA00022723"/>
    </source>
</evidence>
<dbReference type="SUPFAM" id="SSF53706">
    <property type="entry name" value="Formate dehydrogenase/DMSO reductase, domains 1-3"/>
    <property type="match status" value="1"/>
</dbReference>
<reference evidence="5" key="1">
    <citation type="submission" date="2021-12" db="EMBL/GenBank/DDBJ databases">
        <title>Alicyclobacillaceae gen. nov., sp. nov., isolated from chalcocite enrichment system.</title>
        <authorList>
            <person name="Jiang Z."/>
        </authorList>
    </citation>
    <scope>NUCLEOTIDE SEQUENCE</scope>
    <source>
        <strain evidence="5">MYW30-H2</strain>
    </source>
</reference>
<keyword evidence="2" id="KW-0408">Iron</keyword>
<protein>
    <submittedName>
        <fullName evidence="5">Molybdopterin oxidoreductase family protein</fullName>
    </submittedName>
</protein>
<evidence type="ECO:0000256" key="2">
    <source>
        <dbReference type="ARBA" id="ARBA00023004"/>
    </source>
</evidence>
<dbReference type="Proteomes" id="UP000830167">
    <property type="component" value="Chromosome"/>
</dbReference>